<dbReference type="EMBL" id="PEZD01000003">
    <property type="protein sequence ID" value="PIS17546.1"/>
    <property type="molecule type" value="Genomic_DNA"/>
</dbReference>
<comment type="caution">
    <text evidence="2">The sequence shown here is derived from an EMBL/GenBank/DDBJ whole genome shotgun (WGS) entry which is preliminary data.</text>
</comment>
<protein>
    <recommendedName>
        <fullName evidence="4">Prepilin-type N-terminal cleavage/methylation domain-containing protein</fullName>
    </recommendedName>
</protein>
<reference evidence="3" key="1">
    <citation type="submission" date="2017-09" db="EMBL/GenBank/DDBJ databases">
        <title>Depth-based differentiation of microbial function through sediment-hosted aquifers and enrichment of novel symbionts in the deep terrestrial subsurface.</title>
        <authorList>
            <person name="Probst A.J."/>
            <person name="Ladd B."/>
            <person name="Jarett J.K."/>
            <person name="Geller-Mcgrath D.E."/>
            <person name="Sieber C.M.K."/>
            <person name="Emerson J.B."/>
            <person name="Anantharaman K."/>
            <person name="Thomas B.C."/>
            <person name="Malmstrom R."/>
            <person name="Stieglmeier M."/>
            <person name="Klingl A."/>
            <person name="Woyke T."/>
            <person name="Ryan C.M."/>
            <person name="Banfield J.F."/>
        </authorList>
    </citation>
    <scope>NUCLEOTIDE SEQUENCE [LARGE SCALE GENOMIC DNA]</scope>
</reference>
<evidence type="ECO:0000256" key="1">
    <source>
        <dbReference type="SAM" id="Phobius"/>
    </source>
</evidence>
<gene>
    <name evidence="2" type="ORF">COT59_00095</name>
</gene>
<proteinExistence type="predicted"/>
<dbReference type="PROSITE" id="PS00409">
    <property type="entry name" value="PROKAR_NTER_METHYL"/>
    <property type="match status" value="1"/>
</dbReference>
<sequence>MRGFTLIETIVTIAIFALIMGVVSGFLVVGYRVQGYTFQQAVAIGEARKGVEIMVKEIREARPGDDGSYIIEKADNYEFIFYSDIDKDEATERVRYFIEGTNFKKGVIEPQGWPITYNPANENIVVLSQYVRNLPPIFHYYNGQGEELIDLPTRLKDTKLMKVYLVINIDPSRPPQNFELESAVQIRNLKTNL</sequence>
<evidence type="ECO:0008006" key="4">
    <source>
        <dbReference type="Google" id="ProtNLM"/>
    </source>
</evidence>
<evidence type="ECO:0000313" key="3">
    <source>
        <dbReference type="Proteomes" id="UP000229675"/>
    </source>
</evidence>
<name>A0A2H0WXZ8_9BACT</name>
<dbReference type="InterPro" id="IPR012902">
    <property type="entry name" value="N_methyl_site"/>
</dbReference>
<dbReference type="Pfam" id="PF07963">
    <property type="entry name" value="N_methyl"/>
    <property type="match status" value="1"/>
</dbReference>
<evidence type="ECO:0000313" key="2">
    <source>
        <dbReference type="EMBL" id="PIS17546.1"/>
    </source>
</evidence>
<organism evidence="2 3">
    <name type="scientific">Candidatus Nealsonbacteria bacterium CG09_land_8_20_14_0_10_42_14</name>
    <dbReference type="NCBI Taxonomy" id="1974707"/>
    <lineage>
        <taxon>Bacteria</taxon>
        <taxon>Candidatus Nealsoniibacteriota</taxon>
    </lineage>
</organism>
<dbReference type="AlphaFoldDB" id="A0A2H0WXZ8"/>
<keyword evidence="1" id="KW-0812">Transmembrane</keyword>
<dbReference type="Proteomes" id="UP000229675">
    <property type="component" value="Unassembled WGS sequence"/>
</dbReference>
<dbReference type="NCBIfam" id="TIGR02532">
    <property type="entry name" value="IV_pilin_GFxxxE"/>
    <property type="match status" value="1"/>
</dbReference>
<keyword evidence="1" id="KW-0472">Membrane</keyword>
<keyword evidence="1" id="KW-1133">Transmembrane helix</keyword>
<feature type="transmembrane region" description="Helical" evidence="1">
    <location>
        <begin position="6"/>
        <end position="29"/>
    </location>
</feature>
<accession>A0A2H0WXZ8</accession>